<sequence length="860" mass="97159">MTLPLNNPGFTDTEPSKGLINKTFSYIVTLLISIFIAAIISLLIIKDNVNEISDKHDEFLLRKALDTRQENMRSHLKDNAEWGDAYKHLHLTTDVHWAWDKQNLGKSLYDNFGYEGVFVLSPEGSTRYSVVDGKLKLQDLERWLDKSTKDRLLREISIKNGLPVSVLTLINSVPAIVSAEWITTGDDTSVQPLPGKSSTMVFIDKLTAKKLLTIGQDAGILNVRTSPATVTSQINNQTEFTLSTQNGDVQIIWDGENPGQALIIYFLPLLILSVVLTVSMTLILMRHIMHKARMLDENSFLLEQARLNLITSEKRFRDVSETTSDWFWETDLSLKIIWLSGRFTTITGYENSKWIGRSLDELFPSTSGLSHACASQRDLTERFEFKNCPYTHAHQTTSYCTLLAKFSAQPDGTVVLRGAATDVSQEVEATKRVEFLSRHDELTGLPNRYHIKEFLAGQLAKEDLNHYPFAMICLDLDKFKPVNDIFGHSTGDALLGEVASRLKYCVRRGDFVARQGGDEFMILLGNTSQQDQIEEVCRRIVQELNRPFSIEGNEVAIGVSMGIAQAPRDSISANDLLRYADIALYQAKQSGRNRWVYYRPDMSEKLTERRKLEVELKTAIREEQLYLVYQPRYNLRYSKIEAVEALVRWQHPTRGTIMPDQFIPLAEETGLIISLSNWVIRKACAETKEKLPGLSVSVNISAIEFQASDLAERIKELLRETGLESNRLEIEVTENVTLSDPEKTLQTMKSLKKMGVRILIDDFGTGYASLSYLRKFQFDGLKLDKSFIFTLGDSPQNQSVVEKIIDLGKAYSMAVTAEGVETVEQLSFLKENKCDEVQGYLLGKPVAITDLNLNASRVNL</sequence>
<dbReference type="CDD" id="cd01949">
    <property type="entry name" value="GGDEF"/>
    <property type="match status" value="1"/>
</dbReference>
<dbReference type="RefSeq" id="WP_325848124.1">
    <property type="nucleotide sequence ID" value="NZ_JALLMC010000001.1"/>
</dbReference>
<feature type="domain" description="EAL" evidence="3">
    <location>
        <begin position="609"/>
        <end position="859"/>
    </location>
</feature>
<dbReference type="Pfam" id="PF00990">
    <property type="entry name" value="GGDEF"/>
    <property type="match status" value="1"/>
</dbReference>
<feature type="domain" description="GGDEF" evidence="4">
    <location>
        <begin position="467"/>
        <end position="600"/>
    </location>
</feature>
<dbReference type="InterPro" id="IPR035965">
    <property type="entry name" value="PAS-like_dom_sf"/>
</dbReference>
<dbReference type="SUPFAM" id="SSF55073">
    <property type="entry name" value="Nucleotide cyclase"/>
    <property type="match status" value="1"/>
</dbReference>
<evidence type="ECO:0000259" key="4">
    <source>
        <dbReference type="PROSITE" id="PS50887"/>
    </source>
</evidence>
<feature type="transmembrane region" description="Helical" evidence="1">
    <location>
        <begin position="262"/>
        <end position="285"/>
    </location>
</feature>
<keyword evidence="1" id="KW-1133">Transmembrane helix</keyword>
<dbReference type="SMART" id="SM00052">
    <property type="entry name" value="EAL"/>
    <property type="match status" value="1"/>
</dbReference>
<dbReference type="PROSITE" id="PS50883">
    <property type="entry name" value="EAL"/>
    <property type="match status" value="1"/>
</dbReference>
<keyword evidence="6" id="KW-1185">Reference proteome</keyword>
<dbReference type="Gene3D" id="3.20.20.450">
    <property type="entry name" value="EAL domain"/>
    <property type="match status" value="1"/>
</dbReference>
<dbReference type="SMART" id="SM00091">
    <property type="entry name" value="PAS"/>
    <property type="match status" value="1"/>
</dbReference>
<dbReference type="CDD" id="cd01948">
    <property type="entry name" value="EAL"/>
    <property type="match status" value="1"/>
</dbReference>
<protein>
    <submittedName>
        <fullName evidence="5">EAL domain-containing protein</fullName>
    </submittedName>
</protein>
<dbReference type="NCBIfam" id="TIGR00229">
    <property type="entry name" value="sensory_box"/>
    <property type="match status" value="1"/>
</dbReference>
<keyword evidence="1" id="KW-0812">Transmembrane</keyword>
<accession>A0ABU6E0J5</accession>
<dbReference type="PROSITE" id="PS50887">
    <property type="entry name" value="GGDEF"/>
    <property type="match status" value="1"/>
</dbReference>
<dbReference type="PANTHER" id="PTHR44757">
    <property type="entry name" value="DIGUANYLATE CYCLASE DGCP"/>
    <property type="match status" value="1"/>
</dbReference>
<dbReference type="PANTHER" id="PTHR44757:SF10">
    <property type="entry name" value="MEMBRANE PROTEIN"/>
    <property type="match status" value="1"/>
</dbReference>
<feature type="domain" description="PAS" evidence="2">
    <location>
        <begin position="312"/>
        <end position="363"/>
    </location>
</feature>
<dbReference type="InterPro" id="IPR007892">
    <property type="entry name" value="CHASE4"/>
</dbReference>
<dbReference type="NCBIfam" id="TIGR00254">
    <property type="entry name" value="GGDEF"/>
    <property type="match status" value="1"/>
</dbReference>
<keyword evidence="1" id="KW-0472">Membrane</keyword>
<dbReference type="PROSITE" id="PS50112">
    <property type="entry name" value="PAS"/>
    <property type="match status" value="1"/>
</dbReference>
<dbReference type="SUPFAM" id="SSF55785">
    <property type="entry name" value="PYP-like sensor domain (PAS domain)"/>
    <property type="match status" value="1"/>
</dbReference>
<comment type="caution">
    <text evidence="5">The sequence shown here is derived from an EMBL/GenBank/DDBJ whole genome shotgun (WGS) entry which is preliminary data.</text>
</comment>
<organism evidence="5 6">
    <name type="scientific">Enterobacter vonholyi</name>
    <dbReference type="NCBI Taxonomy" id="2797505"/>
    <lineage>
        <taxon>Bacteria</taxon>
        <taxon>Pseudomonadati</taxon>
        <taxon>Pseudomonadota</taxon>
        <taxon>Gammaproteobacteria</taxon>
        <taxon>Enterobacterales</taxon>
        <taxon>Enterobacteriaceae</taxon>
        <taxon>Enterobacter</taxon>
    </lineage>
</organism>
<proteinExistence type="predicted"/>
<evidence type="ECO:0000259" key="2">
    <source>
        <dbReference type="PROSITE" id="PS50112"/>
    </source>
</evidence>
<dbReference type="Gene3D" id="3.30.450.20">
    <property type="entry name" value="PAS domain"/>
    <property type="match status" value="1"/>
</dbReference>
<evidence type="ECO:0000256" key="1">
    <source>
        <dbReference type="SAM" id="Phobius"/>
    </source>
</evidence>
<dbReference type="Gene3D" id="3.30.70.270">
    <property type="match status" value="1"/>
</dbReference>
<dbReference type="InterPro" id="IPR000014">
    <property type="entry name" value="PAS"/>
</dbReference>
<dbReference type="InterPro" id="IPR001633">
    <property type="entry name" value="EAL_dom"/>
</dbReference>
<dbReference type="CDD" id="cd00130">
    <property type="entry name" value="PAS"/>
    <property type="match status" value="1"/>
</dbReference>
<feature type="transmembrane region" description="Helical" evidence="1">
    <location>
        <begin position="24"/>
        <end position="45"/>
    </location>
</feature>
<dbReference type="SMART" id="SM00267">
    <property type="entry name" value="GGDEF"/>
    <property type="match status" value="1"/>
</dbReference>
<dbReference type="SUPFAM" id="SSF141868">
    <property type="entry name" value="EAL domain-like"/>
    <property type="match status" value="1"/>
</dbReference>
<dbReference type="InterPro" id="IPR029787">
    <property type="entry name" value="Nucleotide_cyclase"/>
</dbReference>
<dbReference type="InterPro" id="IPR043128">
    <property type="entry name" value="Rev_trsase/Diguanyl_cyclase"/>
</dbReference>
<evidence type="ECO:0000313" key="6">
    <source>
        <dbReference type="Proteomes" id="UP001306510"/>
    </source>
</evidence>
<dbReference type="InterPro" id="IPR035919">
    <property type="entry name" value="EAL_sf"/>
</dbReference>
<dbReference type="Proteomes" id="UP001306510">
    <property type="component" value="Unassembled WGS sequence"/>
</dbReference>
<gene>
    <name evidence="5" type="ORF">MXM28_03660</name>
</gene>
<dbReference type="InterPro" id="IPR052155">
    <property type="entry name" value="Biofilm_reg_signaling"/>
</dbReference>
<evidence type="ECO:0000313" key="5">
    <source>
        <dbReference type="EMBL" id="MEB6408791.1"/>
    </source>
</evidence>
<dbReference type="Pfam" id="PF05228">
    <property type="entry name" value="CHASE4"/>
    <property type="match status" value="1"/>
</dbReference>
<dbReference type="InterPro" id="IPR000160">
    <property type="entry name" value="GGDEF_dom"/>
</dbReference>
<dbReference type="Pfam" id="PF00563">
    <property type="entry name" value="EAL"/>
    <property type="match status" value="1"/>
</dbReference>
<evidence type="ECO:0000259" key="3">
    <source>
        <dbReference type="PROSITE" id="PS50883"/>
    </source>
</evidence>
<name>A0ABU6E0J5_9ENTR</name>
<reference evidence="5 6" key="1">
    <citation type="submission" date="2022-04" db="EMBL/GenBank/DDBJ databases">
        <title>Whole genome surviellance of AMR bacteria from Assam, India: One Health Study.</title>
        <authorList>
            <person name="Mendem S.K."/>
            <person name="Rakshit O."/>
            <person name="Murugesan D."/>
            <person name="Shome R."/>
            <person name="Raisen C."/>
            <person name="Holmes M.A."/>
            <person name="Saikia K."/>
            <person name="Shome B.R."/>
        </authorList>
    </citation>
    <scope>NUCLEOTIDE SEQUENCE [LARGE SCALE GENOMIC DNA]</scope>
    <source>
        <strain evidence="5 6">MGG-11lp</strain>
    </source>
</reference>
<dbReference type="EMBL" id="JALLMC010000001">
    <property type="protein sequence ID" value="MEB6408791.1"/>
    <property type="molecule type" value="Genomic_DNA"/>
</dbReference>